<gene>
    <name evidence="3" type="ORF">Mlaev_00849</name>
</gene>
<keyword evidence="4" id="KW-1185">Reference proteome</keyword>
<dbReference type="PATRIC" id="fig|36807.3.peg.876"/>
<protein>
    <recommendedName>
        <fullName evidence="5">DUF4190 domain-containing protein</fullName>
    </recommendedName>
</protein>
<feature type="region of interest" description="Disordered" evidence="1">
    <location>
        <begin position="1"/>
        <end position="24"/>
    </location>
</feature>
<feature type="compositionally biased region" description="Pro residues" evidence="1">
    <location>
        <begin position="1"/>
        <end position="23"/>
    </location>
</feature>
<keyword evidence="2" id="KW-0472">Membrane</keyword>
<feature type="transmembrane region" description="Helical" evidence="2">
    <location>
        <begin position="54"/>
        <end position="79"/>
    </location>
</feature>
<accession>A0A150HGF9</accession>
<evidence type="ECO:0000256" key="2">
    <source>
        <dbReference type="SAM" id="Phobius"/>
    </source>
</evidence>
<organism evidence="3 4">
    <name type="scientific">Microbacterium laevaniformans</name>
    <dbReference type="NCBI Taxonomy" id="36807"/>
    <lineage>
        <taxon>Bacteria</taxon>
        <taxon>Bacillati</taxon>
        <taxon>Actinomycetota</taxon>
        <taxon>Actinomycetes</taxon>
        <taxon>Micrococcales</taxon>
        <taxon>Microbacteriaceae</taxon>
        <taxon>Microbacterium</taxon>
    </lineage>
</organism>
<keyword evidence="2" id="KW-1133">Transmembrane helix</keyword>
<evidence type="ECO:0000313" key="4">
    <source>
        <dbReference type="Proteomes" id="UP000075357"/>
    </source>
</evidence>
<comment type="caution">
    <text evidence="3">The sequence shown here is derived from an EMBL/GenBank/DDBJ whole genome shotgun (WGS) entry which is preliminary data.</text>
</comment>
<dbReference type="AlphaFoldDB" id="A0A150HGF9"/>
<dbReference type="STRING" id="36807.Mlaev_00849"/>
<sequence length="147" mass="14536">MTDPTQPPVNPQTPPPAAPPVAPPAYQQPGYPAAPAYNGGPAATGTVPGRTLGIVALVLAIVPVGLQPIGLILGIVALVQSKKAGVKNGMAVAAIIVSSVLIVIGIIIGIVVAVVFANAAGDLIQFCANNPSGVYELNGQMITCNGG</sequence>
<dbReference type="RefSeq" id="WP_061682172.1">
    <property type="nucleotide sequence ID" value="NZ_LRAD01000022.1"/>
</dbReference>
<evidence type="ECO:0000256" key="1">
    <source>
        <dbReference type="SAM" id="MobiDB-lite"/>
    </source>
</evidence>
<evidence type="ECO:0008006" key="5">
    <source>
        <dbReference type="Google" id="ProtNLM"/>
    </source>
</evidence>
<reference evidence="3 4" key="1">
    <citation type="submission" date="2016-01" db="EMBL/GenBank/DDBJ databases">
        <title>Draft genome sequences of Microbacterium laevaniformans LCDC 91-0039 and the type strain of Microbacterium hominis LCDC 84-209.</title>
        <authorList>
            <person name="Bernier A.-M."/>
            <person name="Bernard K."/>
        </authorList>
    </citation>
    <scope>NUCLEOTIDE SEQUENCE [LARGE SCALE GENOMIC DNA]</scope>
    <source>
        <strain evidence="3 4">LCDC 91-0039</strain>
    </source>
</reference>
<dbReference type="EMBL" id="LRAD01000022">
    <property type="protein sequence ID" value="KXZ61209.1"/>
    <property type="molecule type" value="Genomic_DNA"/>
</dbReference>
<proteinExistence type="predicted"/>
<evidence type="ECO:0000313" key="3">
    <source>
        <dbReference type="EMBL" id="KXZ61209.1"/>
    </source>
</evidence>
<name>A0A150HGF9_9MICO</name>
<feature type="transmembrane region" description="Helical" evidence="2">
    <location>
        <begin position="91"/>
        <end position="117"/>
    </location>
</feature>
<keyword evidence="2" id="KW-0812">Transmembrane</keyword>
<dbReference type="Proteomes" id="UP000075357">
    <property type="component" value="Unassembled WGS sequence"/>
</dbReference>